<organism evidence="1 2">
    <name type="scientific">Trichostrongylus colubriformis</name>
    <name type="common">Black scour worm</name>
    <dbReference type="NCBI Taxonomy" id="6319"/>
    <lineage>
        <taxon>Eukaryota</taxon>
        <taxon>Metazoa</taxon>
        <taxon>Ecdysozoa</taxon>
        <taxon>Nematoda</taxon>
        <taxon>Chromadorea</taxon>
        <taxon>Rhabditida</taxon>
        <taxon>Rhabditina</taxon>
        <taxon>Rhabditomorpha</taxon>
        <taxon>Strongyloidea</taxon>
        <taxon>Trichostrongylidae</taxon>
        <taxon>Trichostrongylus</taxon>
    </lineage>
</organism>
<name>A0AAN8EV40_TRICO</name>
<evidence type="ECO:0000313" key="2">
    <source>
        <dbReference type="Proteomes" id="UP001331761"/>
    </source>
</evidence>
<comment type="caution">
    <text evidence="1">The sequence shown here is derived from an EMBL/GenBank/DDBJ whole genome shotgun (WGS) entry which is preliminary data.</text>
</comment>
<proteinExistence type="predicted"/>
<evidence type="ECO:0000313" key="1">
    <source>
        <dbReference type="EMBL" id="KAK5967470.1"/>
    </source>
</evidence>
<dbReference type="EMBL" id="WIXE01022432">
    <property type="protein sequence ID" value="KAK5967470.1"/>
    <property type="molecule type" value="Genomic_DNA"/>
</dbReference>
<keyword evidence="2" id="KW-1185">Reference proteome</keyword>
<gene>
    <name evidence="1" type="ORF">GCK32_001750</name>
</gene>
<dbReference type="Pfam" id="PF17619">
    <property type="entry name" value="SCVP"/>
    <property type="match status" value="1"/>
</dbReference>
<accession>A0AAN8EV40</accession>
<dbReference type="AlphaFoldDB" id="A0AAN8EV40"/>
<dbReference type="Proteomes" id="UP001331761">
    <property type="component" value="Unassembled WGS sequence"/>
</dbReference>
<reference evidence="1 2" key="1">
    <citation type="submission" date="2019-10" db="EMBL/GenBank/DDBJ databases">
        <title>Assembly and Annotation for the nematode Trichostrongylus colubriformis.</title>
        <authorList>
            <person name="Martin J."/>
        </authorList>
    </citation>
    <scope>NUCLEOTIDE SEQUENCE [LARGE SCALE GENOMIC DNA]</scope>
    <source>
        <strain evidence="1">G859</strain>
        <tissue evidence="1">Whole worm</tissue>
    </source>
</reference>
<protein>
    <submittedName>
        <fullName evidence="1">Uncharacterized protein</fullName>
    </submittedName>
</protein>
<dbReference type="InterPro" id="IPR035126">
    <property type="entry name" value="SCVP"/>
</dbReference>
<sequence length="233" mass="26256">MLLTAVFSSVLACKPTNMVAMNEQTMAAEPMAKVFNELPENLFGSGLQNSPYLPTLPTAVYGKTQPPASNLYTTIPTIISTTEIMRFLSTSTSEILEPSTTRSDDDFTVKWTCSSAMVQIETTHPWDPDRIDIYRDLLNRNMLLLQHHSGRSLREFGQILRKVAKVESGNRQVFGELFFLPKIARSCDALREFVRKAVSWSKDIPRAVVACRCETAVEIYKVKPQHHAIFDVI</sequence>